<sequence>MLQRNVLAAAIGLAISPFLVVSDAYSAQPDQTKTLYSEQNYFNQQYQSMYSQVNQRLEEVRTQAEDENNIIIQDGKRYIELNGVQFELHDKNNPIIPLRSYDDISAIEALFPFFNNDWELSWSEGGAVFVNKYFGNYNYGNGCLIEYFPRKSVQNGELVDVVIDTSSCSVNSFDSTIRYFGNPITFTPDQLDQESFRATAIERYKDRLYVTRSVPNEYNYIDVYDINTNQKVARLDAITTSDGQTHNFRQLNELYIEDNHLFIVSWEANRVDVLDLDNNHQHVMQIGIDTSTGSGLYRPQSVVGNSDYLFVSDAKENIAVIQRSEVTPENSNHMNRFASLAFGAGQYSHRLVQMHILGDYLLVNTTNNNYVIYDIRKIEQGEILQPEKTVTTAPNKIDRFGDYLIVNINNRLEWHHIPTFVENNFEFIAPEGKVLQINNSQVTNFQDIHSDNNELVTVSSDKITINKIIDGAILFNANERIDSTPIIYDQIMPSAIQKIYTNNESFDLITNPSLRSVRINELVHTTFVDNNTVQITNYNAKKVNNIDIEARINGVNKWFVLGNIDQIPPFTRITLPVTAFGEVGRYNSKNADGVFDITHIMMGEDKFNKLLKTSFSSKTDEFVQKLQKIKPRWSIQTLNILGGEGSNWLKMSPLHAREALIMLTNFAYMASSEEFKLFWFNFSEMFSNGEEMFGNAGRVDGPGGYFKPEDYEYYYNGMMNRDYLRIGAVKNVFGYGNVGFTGVSETFYYTHYYGYYGVLAHEFGHGFDGKQLYVDGSAFASGNFGFQPLMTDIGMFLIRKGDMPYLSSDEDLNGFYKDENAQYRHFAATSKREHRSDNESNLIDQWYMSTSTMPQGWFAHSESFQYQQLNNHEKTAIAKLKKDGSQIPVCRFTQTIEGNLKTLYGFVDEIETNTYRCSFGTEMSYLLSDGTAIYPNSELNEFDWLSLHHPSKDGEVVLTGDGLTLCSIDKNDFYGVGFKDSNNYCTQSPEVYWSNGNRWRFFTGFNSYSYKK</sequence>
<evidence type="ECO:0000256" key="1">
    <source>
        <dbReference type="SAM" id="Coils"/>
    </source>
</evidence>
<accession>A0A2T3HX67</accession>
<dbReference type="SUPFAM" id="SSF63825">
    <property type="entry name" value="YWTD domain"/>
    <property type="match status" value="1"/>
</dbReference>
<keyword evidence="1" id="KW-0175">Coiled coil</keyword>
<proteinExistence type="predicted"/>
<name>A0A2T3HX67_9GAMM</name>
<dbReference type="AlphaFoldDB" id="A0A2T3HX67"/>
<dbReference type="Gene3D" id="2.130.10.10">
    <property type="entry name" value="YVTN repeat-like/Quinoprotein amine dehydrogenase"/>
    <property type="match status" value="1"/>
</dbReference>
<comment type="caution">
    <text evidence="2">The sequence shown here is derived from an EMBL/GenBank/DDBJ whole genome shotgun (WGS) entry which is preliminary data.</text>
</comment>
<gene>
    <name evidence="2" type="ORF">C0W81_11095</name>
</gene>
<feature type="coiled-coil region" evidence="1">
    <location>
        <begin position="43"/>
        <end position="74"/>
    </location>
</feature>
<dbReference type="RefSeq" id="WP_060999994.1">
    <property type="nucleotide sequence ID" value="NZ_LNQZ01000028.1"/>
</dbReference>
<dbReference type="EMBL" id="PYLY01000021">
    <property type="protein sequence ID" value="PSU03747.1"/>
    <property type="molecule type" value="Genomic_DNA"/>
</dbReference>
<dbReference type="Proteomes" id="UP000241858">
    <property type="component" value="Unassembled WGS sequence"/>
</dbReference>
<organism evidence="2 3">
    <name type="scientific">Photobacterium aquimaris</name>
    <dbReference type="NCBI Taxonomy" id="512643"/>
    <lineage>
        <taxon>Bacteria</taxon>
        <taxon>Pseudomonadati</taxon>
        <taxon>Pseudomonadota</taxon>
        <taxon>Gammaproteobacteria</taxon>
        <taxon>Vibrionales</taxon>
        <taxon>Vibrionaceae</taxon>
        <taxon>Photobacterium</taxon>
    </lineage>
</organism>
<dbReference type="InterPro" id="IPR015943">
    <property type="entry name" value="WD40/YVTN_repeat-like_dom_sf"/>
</dbReference>
<evidence type="ECO:0000313" key="3">
    <source>
        <dbReference type="Proteomes" id="UP000241858"/>
    </source>
</evidence>
<dbReference type="OrthoDB" id="6708205at2"/>
<evidence type="ECO:0000313" key="2">
    <source>
        <dbReference type="EMBL" id="PSU03747.1"/>
    </source>
</evidence>
<protein>
    <submittedName>
        <fullName evidence="2">Uncharacterized protein</fullName>
    </submittedName>
</protein>
<reference evidence="2 3" key="1">
    <citation type="submission" date="2018-03" db="EMBL/GenBank/DDBJ databases">
        <title>Whole genome sequencing of Histamine producing bacteria.</title>
        <authorList>
            <person name="Butler K."/>
        </authorList>
    </citation>
    <scope>NUCLEOTIDE SEQUENCE [LARGE SCALE GENOMIC DNA]</scope>
    <source>
        <strain evidence="2 3">DSM 23343</strain>
    </source>
</reference>